<evidence type="ECO:0000313" key="6">
    <source>
        <dbReference type="Proteomes" id="UP000031501"/>
    </source>
</evidence>
<reference evidence="5 6" key="1">
    <citation type="submission" date="2017-07" db="EMBL/GenBank/DDBJ databases">
        <title>Genome sequence of Streptomyces pluripotens MUSC 137T.</title>
        <authorList>
            <person name="Ser H.-L."/>
            <person name="Lee L.-H."/>
        </authorList>
    </citation>
    <scope>NUCLEOTIDE SEQUENCE [LARGE SCALE GENOMIC DNA]</scope>
    <source>
        <strain evidence="5 6">MUSC 137</strain>
    </source>
</reference>
<evidence type="ECO:0000256" key="1">
    <source>
        <dbReference type="SAM" id="MobiDB-lite"/>
    </source>
</evidence>
<sequence>MPKRQNPLQKDARKLQRRTDYTYTQALDIIRLLQKPAARSPRELTSVAEALLAGQDQVHLCPVYGALPPAMAGKLRFHYFIGIHRLGSYLTKDDCLIGRKSRPAGDAAPDDESLSSASHSPIPAYRRTARNGARTPMTAQPLTGQPPRVNKKQRLNVAAYLCTPQLLDGAAVMVREFDNGFKNLWRGFDRAYKDLAGREEVQAPHSIVTTALRCLTGGYVHFDPWAGVLVTRVEIDDDTLRDAFTLMVGMAMGTPIDQISLNNPDPLAVKVASTPEERRLLADYLITNENGQPDAPGWVYRTVTWDLSIRLAARPWKVDGQEITLRPDSEGGLIAWGHPWSNKNGTAHAVARIRLSMKTLPNLSRPVILASSQVTRLKSSLAYARKVLVEQADPGLPLIEVELDGRGKIRRINRMALQILSKLGMDYTTLSLIQNRAQAEADYDAATQDTESGEGEIREALPPIGPDSKIRPIQGKSYKFPIGRGVGMHHMRELDRHIRDVFGDAATSPDIHLSTRGFPRNDPKNPLPAPAEVTRSLTSMGYEHLRIVCLWSKDENRTRMINGLCDAYSLPATSIDPSDGVPVPLHGDTVSVVFHHAPAFLAHGPATGRAGLVDGLPSLRREPGTLVAVWAETEYTAESIEDTTEEEAAENRRDRRLRAKNDESDAKYQGRRIIAQRGIVSQYIADMKQTKRKRDQGKDHQALYSLVDLHRNIGILDERIDTALIDPIGAHAPHGVAHVGIHVRRQSKQHPKEKAKICITAVALVPPSVEGGAWTLHGWSYTNPKWQHYNDAIAAFHALDYPTGKMTELVDDNQGYKKVAEQIDQALSDLTVRIGRLPYTVTVDGVGTRRLWGGLHNNKQGLTGDPGDTWLPGSTLRHHDRPIAVIRINKSADEVPQPISVSRFDADGNLIGANSTTTSLYRLDTDLGPATWILSNVPHQYDGNGAGRLGGDKTRWTAGHGSNEKGNISKNEVAANWYTMNGTEIYPLPLTPGVGQEVLANLTARLCNRPLAWSNRTRYPVHLHAAQQMDLDHPQYRRTAPQEDNEAEATGDAQQTADQE</sequence>
<dbReference type="STRING" id="1355015.LK06_025455"/>
<dbReference type="Proteomes" id="UP000031501">
    <property type="component" value="Chromosome"/>
</dbReference>
<evidence type="ECO:0000259" key="4">
    <source>
        <dbReference type="Pfam" id="PF18157"/>
    </source>
</evidence>
<dbReference type="OrthoDB" id="4561883at2"/>
<accession>A0A221P466</accession>
<dbReference type="InterPro" id="IPR024996">
    <property type="entry name" value="RNaseH_pPIWI_RE"/>
</dbReference>
<feature type="region of interest" description="Disordered" evidence="1">
    <location>
        <begin position="638"/>
        <end position="667"/>
    </location>
</feature>
<feature type="compositionally biased region" description="Basic and acidic residues" evidence="1">
    <location>
        <begin position="649"/>
        <end position="667"/>
    </location>
</feature>
<keyword evidence="6" id="KW-1185">Reference proteome</keyword>
<dbReference type="KEGG" id="splu:LK06_025455"/>
<evidence type="ECO:0000259" key="2">
    <source>
        <dbReference type="Pfam" id="PF13032"/>
    </source>
</evidence>
<feature type="region of interest" description="Disordered" evidence="1">
    <location>
        <begin position="101"/>
        <end position="149"/>
    </location>
</feature>
<dbReference type="EMBL" id="CP022433">
    <property type="protein sequence ID" value="ASN27000.1"/>
    <property type="molecule type" value="Genomic_DNA"/>
</dbReference>
<dbReference type="RefSeq" id="WP_052319021.1">
    <property type="nucleotide sequence ID" value="NZ_CP021080.1"/>
</dbReference>
<protein>
    <submittedName>
        <fullName evidence="5">DUF3893 domain-containing protein</fullName>
    </submittedName>
</protein>
<feature type="domain" description="Prokaryotic pPIWI-RE MID" evidence="4">
    <location>
        <begin position="657"/>
        <end position="718"/>
    </location>
</feature>
<name>A0A221P466_9ACTN</name>
<dbReference type="Pfam" id="PF13111">
    <property type="entry name" value="pPIWI_RE_X"/>
    <property type="match status" value="1"/>
</dbReference>
<dbReference type="Pfam" id="PF13032">
    <property type="entry name" value="RNaseH_pPIWI_RE"/>
    <property type="match status" value="1"/>
</dbReference>
<gene>
    <name evidence="5" type="ORF">LK07_26615</name>
</gene>
<feature type="region of interest" description="Disordered" evidence="1">
    <location>
        <begin position="447"/>
        <end position="468"/>
    </location>
</feature>
<evidence type="ECO:0000259" key="3">
    <source>
        <dbReference type="Pfam" id="PF13111"/>
    </source>
</evidence>
<feature type="domain" description="pPIWI-RE module N-terminal" evidence="3">
    <location>
        <begin position="159"/>
        <end position="541"/>
    </location>
</feature>
<proteinExistence type="predicted"/>
<evidence type="ECO:0000313" key="5">
    <source>
        <dbReference type="EMBL" id="ASN27000.1"/>
    </source>
</evidence>
<dbReference type="InterPro" id="IPR025085">
    <property type="entry name" value="pPIWI_RE_X"/>
</dbReference>
<dbReference type="InterPro" id="IPR040496">
    <property type="entry name" value="MID_pPIWI_RE"/>
</dbReference>
<dbReference type="AlphaFoldDB" id="A0A221P466"/>
<dbReference type="Pfam" id="PF18157">
    <property type="entry name" value="MID_pPIWI_RE"/>
    <property type="match status" value="1"/>
</dbReference>
<feature type="region of interest" description="Disordered" evidence="1">
    <location>
        <begin position="1030"/>
        <end position="1060"/>
    </location>
</feature>
<organism evidence="5 6">
    <name type="scientific">Streptomyces pluripotens</name>
    <dbReference type="NCBI Taxonomy" id="1355015"/>
    <lineage>
        <taxon>Bacteria</taxon>
        <taxon>Bacillati</taxon>
        <taxon>Actinomycetota</taxon>
        <taxon>Actinomycetes</taxon>
        <taxon>Kitasatosporales</taxon>
        <taxon>Streptomycetaceae</taxon>
        <taxon>Streptomyces</taxon>
    </lineage>
</organism>
<feature type="domain" description="pPIWI-RE RNaseH" evidence="2">
    <location>
        <begin position="738"/>
        <end position="1035"/>
    </location>
</feature>
<feature type="compositionally biased region" description="Acidic residues" evidence="1">
    <location>
        <begin position="639"/>
        <end position="648"/>
    </location>
</feature>